<evidence type="ECO:0000313" key="3">
    <source>
        <dbReference type="EMBL" id="CUU41350.1"/>
    </source>
</evidence>
<evidence type="ECO:0000259" key="1">
    <source>
        <dbReference type="Pfam" id="PF05685"/>
    </source>
</evidence>
<protein>
    <recommendedName>
        <fullName evidence="1">Putative restriction endonuclease domain-containing protein</fullName>
    </recommendedName>
</protein>
<dbReference type="Pfam" id="PF05685">
    <property type="entry name" value="Uma2"/>
    <property type="match status" value="1"/>
</dbReference>
<dbReference type="STRING" id="1079.BVIR_895"/>
<dbReference type="Gene3D" id="3.90.1570.10">
    <property type="entry name" value="tt1808, chain A"/>
    <property type="match status" value="1"/>
</dbReference>
<dbReference type="PANTHER" id="PTHR35400">
    <property type="entry name" value="SLR1083 PROTEIN"/>
    <property type="match status" value="1"/>
</dbReference>
<dbReference type="PATRIC" id="fig|1079.6.peg.928"/>
<dbReference type="Proteomes" id="UP000065734">
    <property type="component" value="Chromosome I"/>
</dbReference>
<feature type="domain" description="Putative restriction endonuclease" evidence="1">
    <location>
        <begin position="40"/>
        <end position="191"/>
    </location>
</feature>
<proteinExistence type="predicted"/>
<dbReference type="EMBL" id="LN907867">
    <property type="protein sequence ID" value="CUU41350.1"/>
    <property type="molecule type" value="Genomic_DNA"/>
</dbReference>
<dbReference type="PANTHER" id="PTHR35400:SF3">
    <property type="entry name" value="SLL1072 PROTEIN"/>
    <property type="match status" value="1"/>
</dbReference>
<name>A0A0H5BAF2_BLAVI</name>
<dbReference type="InterPro" id="IPR008538">
    <property type="entry name" value="Uma2"/>
</dbReference>
<dbReference type="CDD" id="cd06260">
    <property type="entry name" value="DUF820-like"/>
    <property type="match status" value="1"/>
</dbReference>
<organism evidence="3 4">
    <name type="scientific">Blastochloris viridis</name>
    <name type="common">Rhodopseudomonas viridis</name>
    <dbReference type="NCBI Taxonomy" id="1079"/>
    <lineage>
        <taxon>Bacteria</taxon>
        <taxon>Pseudomonadati</taxon>
        <taxon>Pseudomonadota</taxon>
        <taxon>Alphaproteobacteria</taxon>
        <taxon>Hyphomicrobiales</taxon>
        <taxon>Blastochloridaceae</taxon>
        <taxon>Blastochloris</taxon>
    </lineage>
</organism>
<reference evidence="4" key="3">
    <citation type="journal article" date="2016" name="Genome Announc.">
        <title>Revised genome sequence of the purple photosynthetic bacterium Blastochloris viridis.</title>
        <authorList>
            <person name="Liu L.N."/>
            <person name="Faulkner M."/>
            <person name="Liu X."/>
            <person name="Huang F."/>
            <person name="Darby A.C."/>
            <person name="Hall N."/>
        </authorList>
    </citation>
    <scope>NUCLEOTIDE SEQUENCE [LARGE SCALE GENOMIC DNA]</scope>
    <source>
        <strain evidence="4">ATCC 19567 / DSM 133 / F</strain>
    </source>
</reference>
<evidence type="ECO:0000313" key="2">
    <source>
        <dbReference type="EMBL" id="BAR98019.1"/>
    </source>
</evidence>
<keyword evidence="4" id="KW-1185">Reference proteome</keyword>
<gene>
    <name evidence="2" type="ORF">BV133_426</name>
    <name evidence="3" type="ORF">BVIRIDIS_03400</name>
</gene>
<dbReference type="InterPro" id="IPR011335">
    <property type="entry name" value="Restrct_endonuc-II-like"/>
</dbReference>
<reference evidence="3" key="2">
    <citation type="submission" date="2015-11" db="EMBL/GenBank/DDBJ databases">
        <authorList>
            <person name="Zhang Y."/>
            <person name="Guo Z."/>
        </authorList>
    </citation>
    <scope>NUCLEOTIDE SEQUENCE</scope>
    <source>
        <strain evidence="3">1</strain>
    </source>
</reference>
<dbReference type="KEGG" id="bvr:BVIR_895"/>
<dbReference type="EMBL" id="AP014854">
    <property type="protein sequence ID" value="BAR98019.1"/>
    <property type="molecule type" value="Genomic_DNA"/>
</dbReference>
<dbReference type="InterPro" id="IPR012296">
    <property type="entry name" value="Nuclease_put_TT1808"/>
</dbReference>
<dbReference type="AlphaFoldDB" id="A0A0H5BAF2"/>
<reference evidence="2" key="1">
    <citation type="journal article" date="2015" name="Genome Announc.">
        <title>Complete Genome Sequence of the Bacteriochlorophyll b-Producing Photosynthetic Bacterium Blastochloris viridis.</title>
        <authorList>
            <person name="Tsukatani Y."/>
            <person name="Hirose Y."/>
            <person name="Harada J."/>
            <person name="Misawa N."/>
            <person name="Mori K."/>
            <person name="Inoue K."/>
            <person name="Tamiaki H."/>
        </authorList>
    </citation>
    <scope>NUCLEOTIDE SEQUENCE [LARGE SCALE GENOMIC DNA]</scope>
    <source>
        <strain evidence="2">DSM 133</strain>
    </source>
</reference>
<accession>A0A0H5BAF2</accession>
<dbReference type="SUPFAM" id="SSF52980">
    <property type="entry name" value="Restriction endonuclease-like"/>
    <property type="match status" value="1"/>
</dbReference>
<sequence>MNHMLRPPDLPLTTQAAEGLMRRRLSVVEVAAMVEAGIFAEDERFELIGGEIVPMSPKGIRHEVIKVSLNLFWSARLPSGIGLAQETTFRLSEDTFVEPDFVFFRRADGLKALSPATALLAVEVADTSLAYDLDRKTRIYAAAGVREVWVIEANSLQAHIRRAPGIDGYREQNTVPPDHTLHFAFAPALDLSLGELELV</sequence>
<evidence type="ECO:0000313" key="4">
    <source>
        <dbReference type="Proteomes" id="UP000065734"/>
    </source>
</evidence>